<proteinExistence type="predicted"/>
<dbReference type="Proteomes" id="UP000042958">
    <property type="component" value="Unassembled WGS sequence"/>
</dbReference>
<evidence type="ECO:0008006" key="3">
    <source>
        <dbReference type="Google" id="ProtNLM"/>
    </source>
</evidence>
<evidence type="ECO:0000313" key="2">
    <source>
        <dbReference type="Proteomes" id="UP000042958"/>
    </source>
</evidence>
<reference evidence="2" key="2">
    <citation type="journal article" date="2015" name="Genome Announc.">
        <title>Draft genome sequence of the fungus Penicillium brasilianum MG11.</title>
        <authorList>
            <person name="Horn F."/>
            <person name="Linde J."/>
            <person name="Mattern D.J."/>
            <person name="Walther G."/>
            <person name="Guthke R."/>
            <person name="Brakhage A.A."/>
            <person name="Valiante V."/>
        </authorList>
    </citation>
    <scope>NUCLEOTIDE SEQUENCE [LARGE SCALE GENOMIC DNA]</scope>
    <source>
        <strain evidence="2">MG11</strain>
    </source>
</reference>
<gene>
    <name evidence="1" type="ORF">PMG11_04285</name>
</gene>
<organism evidence="1 2">
    <name type="scientific">Penicillium brasilianum</name>
    <dbReference type="NCBI Taxonomy" id="104259"/>
    <lineage>
        <taxon>Eukaryota</taxon>
        <taxon>Fungi</taxon>
        <taxon>Dikarya</taxon>
        <taxon>Ascomycota</taxon>
        <taxon>Pezizomycotina</taxon>
        <taxon>Eurotiomycetes</taxon>
        <taxon>Eurotiomycetidae</taxon>
        <taxon>Eurotiales</taxon>
        <taxon>Aspergillaceae</taxon>
        <taxon>Penicillium</taxon>
    </lineage>
</organism>
<keyword evidence="2" id="KW-1185">Reference proteome</keyword>
<dbReference type="EMBL" id="CDHK01000003">
    <property type="protein sequence ID" value="CEO59615.1"/>
    <property type="molecule type" value="Genomic_DNA"/>
</dbReference>
<dbReference type="STRING" id="104259.A0A0F7VHL1"/>
<name>A0A0F7VHL1_PENBI</name>
<sequence>MVLTYHSLMESGVVLVFVGKDQKRFLIHTELASSFPVQILQPPIAEEFDEVVFGRCCEFVYTGDYSVPPPIYDGIRNQSATESVRRWDPAGLSWNFFHPGKFPIICADLRERLGQVNPNYRANDDSSTDPKYSYADVFLCHAEIYSFASRTGWAALCYLSLYRLLGLLANFTLCEERTGDIVTLLKFTFENVDSEEFESIGDIKFEGMGDLKKLMGDYAMWNLEILMRDMDFQLVLDKMPSLESAFFSWMWT</sequence>
<dbReference type="EMBL" id="CDHK01000003">
    <property type="protein sequence ID" value="CEO59614.1"/>
    <property type="molecule type" value="Genomic_DNA"/>
</dbReference>
<reference evidence="1" key="1">
    <citation type="submission" date="2014-11" db="EMBL/GenBank/DDBJ databases">
        <authorList>
            <person name="Priebe Steffen"/>
            <person name="Linde Jorg"/>
            <person name="Horn Fabian"/>
        </authorList>
    </citation>
    <scope>NUCLEOTIDE SEQUENCE [LARGE SCALE GENOMIC DNA]</scope>
</reference>
<accession>A0A0F7VHL1</accession>
<protein>
    <recommendedName>
        <fullName evidence="3">BTB domain-containing protein</fullName>
    </recommendedName>
</protein>
<evidence type="ECO:0000313" key="1">
    <source>
        <dbReference type="EMBL" id="CEO59615.1"/>
    </source>
</evidence>
<dbReference type="OrthoDB" id="9997739at2759"/>
<dbReference type="AlphaFoldDB" id="A0A0F7VHL1"/>